<dbReference type="AlphaFoldDB" id="A0A1H1GY57"/>
<name>A0A1H1GY57_9PSED</name>
<protein>
    <submittedName>
        <fullName evidence="1">Uncharacterized protein</fullName>
    </submittedName>
</protein>
<evidence type="ECO:0000313" key="1">
    <source>
        <dbReference type="EMBL" id="SDR18100.1"/>
    </source>
</evidence>
<keyword evidence="2" id="KW-1185">Reference proteome</keyword>
<organism evidence="1 2">
    <name type="scientific">Pseudomonas moorei</name>
    <dbReference type="NCBI Taxonomy" id="395599"/>
    <lineage>
        <taxon>Bacteria</taxon>
        <taxon>Pseudomonadati</taxon>
        <taxon>Pseudomonadota</taxon>
        <taxon>Gammaproteobacteria</taxon>
        <taxon>Pseudomonadales</taxon>
        <taxon>Pseudomonadaceae</taxon>
        <taxon>Pseudomonas</taxon>
    </lineage>
</organism>
<reference evidence="2" key="1">
    <citation type="submission" date="2016-10" db="EMBL/GenBank/DDBJ databases">
        <authorList>
            <person name="Varghese N."/>
            <person name="Submissions S."/>
        </authorList>
    </citation>
    <scope>NUCLEOTIDE SEQUENCE [LARGE SCALE GENOMIC DNA]</scope>
    <source>
        <strain evidence="2">BS3775</strain>
    </source>
</reference>
<accession>A0A1H1GY57</accession>
<evidence type="ECO:0000313" key="2">
    <source>
        <dbReference type="Proteomes" id="UP000199570"/>
    </source>
</evidence>
<dbReference type="EMBL" id="FNKJ01000003">
    <property type="protein sequence ID" value="SDR18100.1"/>
    <property type="molecule type" value="Genomic_DNA"/>
</dbReference>
<sequence length="40" mass="4411">MSSIWRLRRVGLLNFFGEILTGCHGLFAGKPAPTMIYGVT</sequence>
<dbReference type="Proteomes" id="UP000199570">
    <property type="component" value="Unassembled WGS sequence"/>
</dbReference>
<gene>
    <name evidence="1" type="ORF">SAMN04490195_3635</name>
</gene>
<proteinExistence type="predicted"/>